<dbReference type="PRINTS" id="PR00301">
    <property type="entry name" value="HEATSHOCK70"/>
</dbReference>
<dbReference type="Pfam" id="PF00012">
    <property type="entry name" value="HSP70"/>
    <property type="match status" value="1"/>
</dbReference>
<dbReference type="Gene3D" id="3.30.420.40">
    <property type="match status" value="2"/>
</dbReference>
<dbReference type="SUPFAM" id="SSF100920">
    <property type="entry name" value="Heat shock protein 70kD (HSP70), peptide-binding domain"/>
    <property type="match status" value="1"/>
</dbReference>
<dbReference type="Proteomes" id="UP000541444">
    <property type="component" value="Unassembled WGS sequence"/>
</dbReference>
<keyword evidence="2" id="KW-0067">ATP-binding</keyword>
<dbReference type="GO" id="GO:0005524">
    <property type="term" value="F:ATP binding"/>
    <property type="evidence" value="ECO:0007669"/>
    <property type="project" value="UniProtKB-KW"/>
</dbReference>
<comment type="caution">
    <text evidence="3">The sequence shown here is derived from an EMBL/GenBank/DDBJ whole genome shotgun (WGS) entry which is preliminary data.</text>
</comment>
<dbReference type="SUPFAM" id="SSF53067">
    <property type="entry name" value="Actin-like ATPase domain"/>
    <property type="match status" value="1"/>
</dbReference>
<proteinExistence type="predicted"/>
<dbReference type="Gene3D" id="3.90.640.10">
    <property type="entry name" value="Actin, Chain A, domain 4"/>
    <property type="match status" value="1"/>
</dbReference>
<dbReference type="InterPro" id="IPR013126">
    <property type="entry name" value="Hsp_70_fam"/>
</dbReference>
<keyword evidence="4" id="KW-1185">Reference proteome</keyword>
<name>A0A7J7N8C1_9MAGN</name>
<evidence type="ECO:0000256" key="2">
    <source>
        <dbReference type="ARBA" id="ARBA00022840"/>
    </source>
</evidence>
<dbReference type="PANTHER" id="PTHR19375">
    <property type="entry name" value="HEAT SHOCK PROTEIN 70KDA"/>
    <property type="match status" value="1"/>
</dbReference>
<dbReference type="FunFam" id="2.60.34.10:FF:000019">
    <property type="entry name" value="Heat shock 70 kDa protein 8"/>
    <property type="match status" value="1"/>
</dbReference>
<protein>
    <submittedName>
        <fullName evidence="3">Uncharacterized protein</fullName>
    </submittedName>
</protein>
<dbReference type="EMBL" id="JACGCM010000999">
    <property type="protein sequence ID" value="KAF6163270.1"/>
    <property type="molecule type" value="Genomic_DNA"/>
</dbReference>
<accession>A0A7J7N8C1</accession>
<dbReference type="Gene3D" id="2.60.34.10">
    <property type="entry name" value="Substrate Binding Domain Of DNAk, Chain A, domain 1"/>
    <property type="match status" value="1"/>
</dbReference>
<reference evidence="3 4" key="1">
    <citation type="journal article" date="2020" name="IScience">
        <title>Genome Sequencing of the Endangered Kingdonia uniflora (Circaeasteraceae, Ranunculales) Reveals Potential Mechanisms of Evolutionary Specialization.</title>
        <authorList>
            <person name="Sun Y."/>
            <person name="Deng T."/>
            <person name="Zhang A."/>
            <person name="Moore M.J."/>
            <person name="Landis J.B."/>
            <person name="Lin N."/>
            <person name="Zhang H."/>
            <person name="Zhang X."/>
            <person name="Huang J."/>
            <person name="Zhang X."/>
            <person name="Sun H."/>
            <person name="Wang H."/>
        </authorList>
    </citation>
    <scope>NUCLEOTIDE SEQUENCE [LARGE SCALE GENOMIC DNA]</scope>
    <source>
        <strain evidence="3">TB1705</strain>
        <tissue evidence="3">Leaf</tissue>
    </source>
</reference>
<organism evidence="3 4">
    <name type="scientific">Kingdonia uniflora</name>
    <dbReference type="NCBI Taxonomy" id="39325"/>
    <lineage>
        <taxon>Eukaryota</taxon>
        <taxon>Viridiplantae</taxon>
        <taxon>Streptophyta</taxon>
        <taxon>Embryophyta</taxon>
        <taxon>Tracheophyta</taxon>
        <taxon>Spermatophyta</taxon>
        <taxon>Magnoliopsida</taxon>
        <taxon>Ranunculales</taxon>
        <taxon>Circaeasteraceae</taxon>
        <taxon>Kingdonia</taxon>
    </lineage>
</organism>
<dbReference type="OrthoDB" id="510472at2759"/>
<dbReference type="GO" id="GO:0140662">
    <property type="term" value="F:ATP-dependent protein folding chaperone"/>
    <property type="evidence" value="ECO:0007669"/>
    <property type="project" value="InterPro"/>
</dbReference>
<gene>
    <name evidence="3" type="ORF">GIB67_025134</name>
</gene>
<dbReference type="InterPro" id="IPR029047">
    <property type="entry name" value="HSP70_peptide-bd_sf"/>
</dbReference>
<evidence type="ECO:0000256" key="1">
    <source>
        <dbReference type="ARBA" id="ARBA00022741"/>
    </source>
</evidence>
<keyword evidence="1" id="KW-0547">Nucleotide-binding</keyword>
<dbReference type="InterPro" id="IPR043129">
    <property type="entry name" value="ATPase_NBD"/>
</dbReference>
<evidence type="ECO:0000313" key="4">
    <source>
        <dbReference type="Proteomes" id="UP000541444"/>
    </source>
</evidence>
<evidence type="ECO:0000313" key="3">
    <source>
        <dbReference type="EMBL" id="KAF6163270.1"/>
    </source>
</evidence>
<dbReference type="AlphaFoldDB" id="A0A7J7N8C1"/>
<sequence length="433" mass="47526">MGYRQSIHHITKNLLRSECAPSWWVDGLGVLSHSDSRGKSSSTVVKGGRIRSLVQRWEKRETLNNESSTISRSIDTIPKISTLSHTSGCFVLRLIPEPTAMALLYGQHQQQTVHDNMGSGSENIAMIYNMGAGYCDACVTATTGGVSHIKALSGSHIGGEDIVQNIMHHLLPNMDSLFLSHENNEMKAMGLLRVAAQDAVIKLSTQDIVMMDLNLETGLRICKVLGQPEFEEVNQKVSEKYEAYMGMDPLEVVVCSAALEGAVASGVSDPLGSLNLLTIQVTPQSLGIEADRHNFVPIMPRNMTMPTRKEMWFTTTRDNQAEALFVFYEGKGKKVDENRILGYFKIMGIPSAPKGIPEISVFIDLDASNVLRVFAGAVSPQTHQPVMPFLEVMMPTVDDGHGWCAEALVKMYGSDVWIGFGLVYFTEEDAAVS</sequence>